<comment type="caution">
    <text evidence="1">The sequence shown here is derived from an EMBL/GenBank/DDBJ whole genome shotgun (WGS) entry which is preliminary data.</text>
</comment>
<name>A0A7X0FA89_9HYPH</name>
<sequence>MSKAADKIEIRNVISPGHVVRVDKAKYTAMRDALLAVLPAKAPGLTVAEAKAALLPLLPQELFPGGDKAGWWLKAAQLDLEARGVVSREATKPLRLYRA</sequence>
<reference evidence="1 2" key="1">
    <citation type="submission" date="2020-08" db="EMBL/GenBank/DDBJ databases">
        <title>Genomic Encyclopedia of Type Strains, Phase IV (KMG-IV): sequencing the most valuable type-strain genomes for metagenomic binning, comparative biology and taxonomic classification.</title>
        <authorList>
            <person name="Goeker M."/>
        </authorList>
    </citation>
    <scope>NUCLEOTIDE SEQUENCE [LARGE SCALE GENOMIC DNA]</scope>
    <source>
        <strain evidence="1 2">DSM 7051</strain>
    </source>
</reference>
<gene>
    <name evidence="1" type="ORF">GGR00_003745</name>
</gene>
<dbReference type="Proteomes" id="UP000536262">
    <property type="component" value="Unassembled WGS sequence"/>
</dbReference>
<evidence type="ECO:0000313" key="1">
    <source>
        <dbReference type="EMBL" id="MBB6355940.1"/>
    </source>
</evidence>
<dbReference type="RefSeq" id="WP_184700317.1">
    <property type="nucleotide sequence ID" value="NZ_BAABEG010000001.1"/>
</dbReference>
<organism evidence="1 2">
    <name type="scientific">Aminobacter aganoensis</name>
    <dbReference type="NCBI Taxonomy" id="83264"/>
    <lineage>
        <taxon>Bacteria</taxon>
        <taxon>Pseudomonadati</taxon>
        <taxon>Pseudomonadota</taxon>
        <taxon>Alphaproteobacteria</taxon>
        <taxon>Hyphomicrobiales</taxon>
        <taxon>Phyllobacteriaceae</taxon>
        <taxon>Aminobacter</taxon>
    </lineage>
</organism>
<proteinExistence type="predicted"/>
<dbReference type="EMBL" id="JACHOU010000010">
    <property type="protein sequence ID" value="MBB6355940.1"/>
    <property type="molecule type" value="Genomic_DNA"/>
</dbReference>
<dbReference type="InterPro" id="IPR054233">
    <property type="entry name" value="DUF6958"/>
</dbReference>
<dbReference type="AlphaFoldDB" id="A0A7X0FA89"/>
<evidence type="ECO:0000313" key="2">
    <source>
        <dbReference type="Proteomes" id="UP000536262"/>
    </source>
</evidence>
<accession>A0A7X0FA89</accession>
<protein>
    <submittedName>
        <fullName evidence="1">Uncharacterized protein</fullName>
    </submittedName>
</protein>
<dbReference type="Pfam" id="PF22278">
    <property type="entry name" value="DUF6958"/>
    <property type="match status" value="1"/>
</dbReference>
<keyword evidence="2" id="KW-1185">Reference proteome</keyword>